<dbReference type="PANTHER" id="PTHR20953:SF3">
    <property type="entry name" value="P-LOOP CONTAINING NUCLEOSIDE TRIPHOSPHATE HYDROLASES SUPERFAMILY PROTEIN"/>
    <property type="match status" value="1"/>
</dbReference>
<proteinExistence type="predicted"/>
<dbReference type="PANTHER" id="PTHR20953">
    <property type="entry name" value="KINASE-RELATED"/>
    <property type="match status" value="1"/>
</dbReference>
<dbReference type="RefSeq" id="WP_343782358.1">
    <property type="nucleotide sequence ID" value="NZ_BAAACZ010000009.1"/>
</dbReference>
<keyword evidence="1" id="KW-0547">Nucleotide-binding</keyword>
<evidence type="ECO:0000259" key="3">
    <source>
        <dbReference type="SMART" id="SM00382"/>
    </source>
</evidence>
<name>A0ABP3JLZ3_9BACI</name>
<feature type="domain" description="AAA+ ATPase" evidence="3">
    <location>
        <begin position="138"/>
        <end position="280"/>
    </location>
</feature>
<gene>
    <name evidence="4" type="primary">spoIIIAA</name>
    <name evidence="4" type="ORF">GCM10008935_11330</name>
</gene>
<dbReference type="NCBIfam" id="TIGR02858">
    <property type="entry name" value="spore_III_AA"/>
    <property type="match status" value="1"/>
</dbReference>
<evidence type="ECO:0000313" key="4">
    <source>
        <dbReference type="EMBL" id="GAA0458014.1"/>
    </source>
</evidence>
<reference evidence="5" key="1">
    <citation type="journal article" date="2019" name="Int. J. Syst. Evol. Microbiol.">
        <title>The Global Catalogue of Microorganisms (GCM) 10K type strain sequencing project: providing services to taxonomists for standard genome sequencing and annotation.</title>
        <authorList>
            <consortium name="The Broad Institute Genomics Platform"/>
            <consortium name="The Broad Institute Genome Sequencing Center for Infectious Disease"/>
            <person name="Wu L."/>
            <person name="Ma J."/>
        </authorList>
    </citation>
    <scope>NUCLEOTIDE SEQUENCE [LARGE SCALE GENOMIC DNA]</scope>
    <source>
        <strain evidence="5">JCM 14193</strain>
    </source>
</reference>
<keyword evidence="5" id="KW-1185">Reference proteome</keyword>
<dbReference type="Proteomes" id="UP001500740">
    <property type="component" value="Unassembled WGS sequence"/>
</dbReference>
<dbReference type="SUPFAM" id="SSF52540">
    <property type="entry name" value="P-loop containing nucleoside triphosphate hydrolases"/>
    <property type="match status" value="1"/>
</dbReference>
<sequence length="330" mass="37264">MDEKILKFLPDQLAQIIQHRFNSKQLIDLEEIRLRVGRQAQMLFHDREQIIDEYTFKREDATTLLAKISEYSVYRLEEELRNGYITIQGGHRIGISGKVSVESGQVKAVTHVSSFNIRIASERKGAAKHLLNHIAQDQLMNTLLIGPPKSGKTTILRDLIRTVSNGAVTIKPSRVALVDERAEIAASYNGVPQHDVGRRTDVMSDCPKAEGMMMMVRSMSPEVLAVDEIGREEDVVSLMEAIHTGVQVVCSVHGYSMDDLKRRPNLQPLINDEIFNRYIVLSPHPKPGHVIGIYDKSFQQLTTNVRSMTNEVGRSHHDSVHVHVGRNRYS</sequence>
<organism evidence="4 5">
    <name type="scientific">Alkalibacillus silvisoli</name>
    <dbReference type="NCBI Taxonomy" id="392823"/>
    <lineage>
        <taxon>Bacteria</taxon>
        <taxon>Bacillati</taxon>
        <taxon>Bacillota</taxon>
        <taxon>Bacilli</taxon>
        <taxon>Bacillales</taxon>
        <taxon>Bacillaceae</taxon>
        <taxon>Alkalibacillus</taxon>
    </lineage>
</organism>
<dbReference type="InterPro" id="IPR045735">
    <property type="entry name" value="Spore_III_AA_AAA+_ATPase"/>
</dbReference>
<dbReference type="InterPro" id="IPR003593">
    <property type="entry name" value="AAA+_ATPase"/>
</dbReference>
<evidence type="ECO:0000313" key="5">
    <source>
        <dbReference type="Proteomes" id="UP001500740"/>
    </source>
</evidence>
<dbReference type="Gene3D" id="3.40.50.300">
    <property type="entry name" value="P-loop containing nucleotide triphosphate hydrolases"/>
    <property type="match status" value="1"/>
</dbReference>
<evidence type="ECO:0000256" key="1">
    <source>
        <dbReference type="ARBA" id="ARBA00022741"/>
    </source>
</evidence>
<dbReference type="InterPro" id="IPR014217">
    <property type="entry name" value="Spore_III_AA"/>
</dbReference>
<dbReference type="EMBL" id="BAAACZ010000009">
    <property type="protein sequence ID" value="GAA0458014.1"/>
    <property type="molecule type" value="Genomic_DNA"/>
</dbReference>
<dbReference type="InterPro" id="IPR027417">
    <property type="entry name" value="P-loop_NTPase"/>
</dbReference>
<dbReference type="SMART" id="SM00382">
    <property type="entry name" value="AAA"/>
    <property type="match status" value="1"/>
</dbReference>
<protein>
    <submittedName>
        <fullName evidence="4">Stage III sporulation protein AA</fullName>
    </submittedName>
</protein>
<dbReference type="Pfam" id="PF19568">
    <property type="entry name" value="Spore_III_AA"/>
    <property type="match status" value="1"/>
</dbReference>
<keyword evidence="2" id="KW-0067">ATP-binding</keyword>
<evidence type="ECO:0000256" key="2">
    <source>
        <dbReference type="ARBA" id="ARBA00022840"/>
    </source>
</evidence>
<comment type="caution">
    <text evidence="4">The sequence shown here is derived from an EMBL/GenBank/DDBJ whole genome shotgun (WGS) entry which is preliminary data.</text>
</comment>
<accession>A0ABP3JLZ3</accession>